<reference evidence="1" key="1">
    <citation type="submission" date="2021-03" db="EMBL/GenBank/DDBJ databases">
        <authorList>
            <person name="Stanton E."/>
        </authorList>
    </citation>
    <scope>NUCLEOTIDE SEQUENCE</scope>
    <source>
        <strain evidence="1">2020EL-00113</strain>
    </source>
</reference>
<protein>
    <submittedName>
        <fullName evidence="1">Uncharacterized protein</fullName>
    </submittedName>
</protein>
<comment type="caution">
    <text evidence="1">The sequence shown here is derived from an EMBL/GenBank/DDBJ whole genome shotgun (WGS) entry which is preliminary data.</text>
</comment>
<gene>
    <name evidence="1" type="ORF">J7T18_15960</name>
</gene>
<accession>A0A8I2DBX2</accession>
<dbReference type="AlphaFoldDB" id="A0A8I2DBX2"/>
<organism evidence="1 2">
    <name type="scientific">Providencia huaxiensis</name>
    <dbReference type="NCBI Taxonomy" id="2027290"/>
    <lineage>
        <taxon>Bacteria</taxon>
        <taxon>Pseudomonadati</taxon>
        <taxon>Pseudomonadota</taxon>
        <taxon>Gammaproteobacteria</taxon>
        <taxon>Enterobacterales</taxon>
        <taxon>Morganellaceae</taxon>
        <taxon>Providencia</taxon>
    </lineage>
</organism>
<dbReference type="Proteomes" id="UP000674270">
    <property type="component" value="Unassembled WGS sequence"/>
</dbReference>
<evidence type="ECO:0000313" key="1">
    <source>
        <dbReference type="EMBL" id="MBQ0269795.1"/>
    </source>
</evidence>
<dbReference type="EMBL" id="JAGKLY010000007">
    <property type="protein sequence ID" value="MBQ0269795.1"/>
    <property type="molecule type" value="Genomic_DNA"/>
</dbReference>
<evidence type="ECO:0000313" key="2">
    <source>
        <dbReference type="Proteomes" id="UP000674270"/>
    </source>
</evidence>
<proteinExistence type="predicted"/>
<dbReference type="RefSeq" id="WP_210843426.1">
    <property type="nucleotide sequence ID" value="NZ_JAGKLY010000007.1"/>
</dbReference>
<name>A0A8I2DBX2_9GAMM</name>
<sequence length="249" mass="28385">MKIVNELTSVHLLEFSDSDYSGMAYKYKGPNINTFDENKRIAMSLPQDYCIQIINEGGFSIINKIHDSLAQYINDKYILGNFIHELTLAIKSLASVISIDFNLASLRIVDEKYIEKEHPSVSNLYHRDSSSLTLTKTFYGEGALYLDESNVNREFFVDNSIATHDSLAMIDPKKFEVVGDGMWLLLKGEMGESIDPRNKEFVAHIRGGHTDYQDMFLGQGLIHRGGRFVDTPIRLVFTFSSYTTKRPYQ</sequence>